<evidence type="ECO:0000256" key="7">
    <source>
        <dbReference type="SAM" id="MobiDB-lite"/>
    </source>
</evidence>
<comment type="function">
    <text evidence="6">Involved in the biogenesis of the 60S ribosomal subunit.</text>
</comment>
<gene>
    <name evidence="9" type="ORF">J8273_0051</name>
</gene>
<dbReference type="InterPro" id="IPR006073">
    <property type="entry name" value="GTP-bd"/>
</dbReference>
<evidence type="ECO:0000259" key="8">
    <source>
        <dbReference type="PROSITE" id="PS51710"/>
    </source>
</evidence>
<feature type="region of interest" description="Disordered" evidence="7">
    <location>
        <begin position="527"/>
        <end position="564"/>
    </location>
</feature>
<dbReference type="InterPro" id="IPR027417">
    <property type="entry name" value="P-loop_NTPase"/>
</dbReference>
<comment type="similarity">
    <text evidence="6">Belongs to the TRAFAC class OBG-HflX-like GTPase superfamily. OBG GTPase family. NOG subfamily.</text>
</comment>
<evidence type="ECO:0000256" key="6">
    <source>
        <dbReference type="PIRNR" id="PIRNR038919"/>
    </source>
</evidence>
<dbReference type="InterPro" id="IPR010674">
    <property type="entry name" value="NOG1_Rossman_fold_dom"/>
</dbReference>
<evidence type="ECO:0000256" key="3">
    <source>
        <dbReference type="ARBA" id="ARBA00022741"/>
    </source>
</evidence>
<dbReference type="Pfam" id="PF17835">
    <property type="entry name" value="NOG1_N"/>
    <property type="match status" value="1"/>
</dbReference>
<dbReference type="Pfam" id="PF08155">
    <property type="entry name" value="NOGCT"/>
    <property type="match status" value="1"/>
</dbReference>
<dbReference type="GO" id="GO:0042254">
    <property type="term" value="P:ribosome biogenesis"/>
    <property type="evidence" value="ECO:0007669"/>
    <property type="project" value="UniProtKB-KW"/>
</dbReference>
<dbReference type="InterPro" id="IPR012973">
    <property type="entry name" value="NOG_C"/>
</dbReference>
<reference evidence="9" key="1">
    <citation type="submission" date="2021-05" db="EMBL/GenBank/DDBJ databases">
        <title>A free-living protist that lacks canonical eukaryotic 1 DNA replication and segregation systems.</title>
        <authorList>
            <person name="Salas-Leiva D.E."/>
            <person name="Tromer E.C."/>
            <person name="Curtis B.A."/>
            <person name="Jerlstrom-Hultqvist J."/>
            <person name="Kolisko M."/>
            <person name="Yi Z."/>
            <person name="Salas-Leiva J.S."/>
            <person name="Gallot-Lavallee L."/>
            <person name="Kops G.J.P.L."/>
            <person name="Archibald J.M."/>
            <person name="Simpson A.G.B."/>
            <person name="Roger A.J."/>
        </authorList>
    </citation>
    <scope>NUCLEOTIDE SEQUENCE</scope>
    <source>
        <strain evidence="9">BICM</strain>
    </source>
</reference>
<evidence type="ECO:0000256" key="2">
    <source>
        <dbReference type="ARBA" id="ARBA00022517"/>
    </source>
</evidence>
<dbReference type="Gene3D" id="1.20.120.1190">
    <property type="match status" value="1"/>
</dbReference>
<dbReference type="AlphaFoldDB" id="A0A8J6B7P0"/>
<keyword evidence="2 6" id="KW-0690">Ribosome biogenesis</keyword>
<evidence type="ECO:0000313" key="9">
    <source>
        <dbReference type="EMBL" id="KAG9394844.1"/>
    </source>
</evidence>
<dbReference type="GO" id="GO:0005525">
    <property type="term" value="F:GTP binding"/>
    <property type="evidence" value="ECO:0007669"/>
    <property type="project" value="UniProtKB-KW"/>
</dbReference>
<dbReference type="PANTHER" id="PTHR45759">
    <property type="entry name" value="NUCLEOLAR GTP-BINDING PROTEIN 1"/>
    <property type="match status" value="1"/>
</dbReference>
<evidence type="ECO:0000313" key="10">
    <source>
        <dbReference type="Proteomes" id="UP000717585"/>
    </source>
</evidence>
<dbReference type="SUPFAM" id="SSF52540">
    <property type="entry name" value="P-loop containing nucleoside triphosphate hydrolases"/>
    <property type="match status" value="1"/>
</dbReference>
<organism evidence="9 10">
    <name type="scientific">Carpediemonas membranifera</name>
    <dbReference type="NCBI Taxonomy" id="201153"/>
    <lineage>
        <taxon>Eukaryota</taxon>
        <taxon>Metamonada</taxon>
        <taxon>Carpediemonas-like organisms</taxon>
        <taxon>Carpediemonas</taxon>
    </lineage>
</organism>
<comment type="subcellular location">
    <subcellularLocation>
        <location evidence="1 6">Nucleus</location>
        <location evidence="1 6">Nucleolus</location>
    </subcellularLocation>
</comment>
<dbReference type="Proteomes" id="UP000717585">
    <property type="component" value="Unassembled WGS sequence"/>
</dbReference>
<keyword evidence="10" id="KW-1185">Reference proteome</keyword>
<dbReference type="InterPro" id="IPR031167">
    <property type="entry name" value="G_OBG"/>
</dbReference>
<feature type="domain" description="OBG-type G" evidence="8">
    <location>
        <begin position="169"/>
        <end position="337"/>
    </location>
</feature>
<evidence type="ECO:0000256" key="4">
    <source>
        <dbReference type="ARBA" id="ARBA00023134"/>
    </source>
</evidence>
<keyword evidence="5 6" id="KW-0539">Nucleus</keyword>
<accession>A0A8J6B7P0</accession>
<dbReference type="PROSITE" id="PS51710">
    <property type="entry name" value="G_OBG"/>
    <property type="match status" value="1"/>
</dbReference>
<dbReference type="GO" id="GO:0005730">
    <property type="term" value="C:nucleolus"/>
    <property type="evidence" value="ECO:0007669"/>
    <property type="project" value="UniProtKB-SubCell"/>
</dbReference>
<name>A0A8J6B7P0_9EUKA</name>
<dbReference type="CDD" id="cd01897">
    <property type="entry name" value="NOG"/>
    <property type="match status" value="1"/>
</dbReference>
<dbReference type="InterPro" id="IPR024926">
    <property type="entry name" value="NOG1"/>
</dbReference>
<keyword evidence="4" id="KW-0342">GTP-binding</keyword>
<keyword evidence="3" id="KW-0547">Nucleotide-binding</keyword>
<dbReference type="Gene3D" id="3.40.50.300">
    <property type="entry name" value="P-loop containing nucleotide triphosphate hydrolases"/>
    <property type="match status" value="1"/>
</dbReference>
<dbReference type="PRINTS" id="PR00326">
    <property type="entry name" value="GTP1OBG"/>
</dbReference>
<sequence length="603" mass="69140">MVVYGFKKILPVPTAKDFIDIVLTRTQRKTPTQIHKGMHISRIRSFYMRKVRYTSEVYHEKLNAILTEFPKLDTIHPFYSDLMNVLFDRDHYKLALGQIRMAMSLIDNISTDHIRLLKHADSLMQTKSLKRAALGRMCTVMRKQAYALAYLEQVRQYLMRLPSIDPSARSLVLCGFPNVGKSSFMNSVTRANVEVESYAFTTKTLFVGHTNYKLLDFQVIDTPGILDHPLEERNTIEMQSVTALAHLQAAIVFVMDPSEQCSYTLEEQISLFEDIKPLFANKPLVIVLNKTDCWTLESLEEEDSEREHSRADIVRNMLNQTDENITVLMASTMTKEGVDEVKKTACERILASRVEAKLAGRRTQETLASRMHVSQPVRRDDAERPRYIPETVMQGVTNPERVLSVEKMNANGGAGVYKPNTNEHKLLPAEWRDDIIPEFLDGKNVADFIDPDIAEKLAALEEEEDRMIEEATAAAALDEEDPVAKARAYSAEYQEGKEPEEMPDNTIPTRAVAAIKRKRALLPPRDMEHFKRPQEEVDPDEEAQKLGVKDNAELEKSKDRMKKHYRREIAREARKGESDRHVFDFKPKHLFSGKTSLGTRDWR</sequence>
<comment type="caution">
    <text evidence="9">The sequence shown here is derived from an EMBL/GenBank/DDBJ whole genome shotgun (WGS) entry which is preliminary data.</text>
</comment>
<dbReference type="PIRSF" id="PIRSF038919">
    <property type="entry name" value="NOG1"/>
    <property type="match status" value="1"/>
</dbReference>
<dbReference type="EMBL" id="JAHDYR010000012">
    <property type="protein sequence ID" value="KAG9394844.1"/>
    <property type="molecule type" value="Genomic_DNA"/>
</dbReference>
<dbReference type="OrthoDB" id="415015at2759"/>
<proteinExistence type="inferred from homology"/>
<dbReference type="InterPro" id="IPR041623">
    <property type="entry name" value="NOG1_N"/>
</dbReference>
<feature type="compositionally biased region" description="Basic and acidic residues" evidence="7">
    <location>
        <begin position="542"/>
        <end position="558"/>
    </location>
</feature>
<evidence type="ECO:0000256" key="5">
    <source>
        <dbReference type="ARBA" id="ARBA00023242"/>
    </source>
</evidence>
<dbReference type="Pfam" id="PF06858">
    <property type="entry name" value="NOG1"/>
    <property type="match status" value="1"/>
</dbReference>
<evidence type="ECO:0000256" key="1">
    <source>
        <dbReference type="ARBA" id="ARBA00004604"/>
    </source>
</evidence>
<protein>
    <recommendedName>
        <fullName evidence="6">Nucleolar GTP-binding protein 1</fullName>
    </recommendedName>
</protein>